<feature type="binding site" evidence="10">
    <location>
        <position position="237"/>
    </location>
    <ligand>
        <name>L-methionine</name>
        <dbReference type="ChEBI" id="CHEBI:57844"/>
        <note>ligand shared between two neighboring subunits</note>
    </ligand>
</feature>
<organism evidence="16 17">
    <name type="scientific">Candidatus Ichthyocystis hellenicum</name>
    <dbReference type="NCBI Taxonomy" id="1561003"/>
    <lineage>
        <taxon>Bacteria</taxon>
        <taxon>Pseudomonadati</taxon>
        <taxon>Pseudomonadota</taxon>
        <taxon>Betaproteobacteria</taxon>
        <taxon>Burkholderiales</taxon>
        <taxon>Candidatus Ichthyocystis</taxon>
    </lineage>
</organism>
<dbReference type="Pfam" id="PF00438">
    <property type="entry name" value="S-AdoMet_synt_N"/>
    <property type="match status" value="1"/>
</dbReference>
<evidence type="ECO:0000313" key="16">
    <source>
        <dbReference type="EMBL" id="CUT17231.1"/>
    </source>
</evidence>
<dbReference type="FunFam" id="3.30.300.10:FF:000003">
    <property type="entry name" value="S-adenosylmethionine synthase"/>
    <property type="match status" value="1"/>
</dbReference>
<feature type="binding site" description="in other chain" evidence="10">
    <location>
        <position position="99"/>
    </location>
    <ligand>
        <name>L-methionine</name>
        <dbReference type="ChEBI" id="CHEBI:57844"/>
        <note>ligand shared between two neighboring subunits</note>
    </ligand>
</feature>
<feature type="binding site" evidence="10">
    <location>
        <position position="260"/>
    </location>
    <ligand>
        <name>ATP</name>
        <dbReference type="ChEBI" id="CHEBI:30616"/>
        <note>ligand shared between two neighboring subunits</note>
    </ligand>
</feature>
<feature type="binding site" description="in other chain" evidence="10">
    <location>
        <begin position="228"/>
        <end position="229"/>
    </location>
    <ligand>
        <name>ATP</name>
        <dbReference type="ChEBI" id="CHEBI:30616"/>
        <note>ligand shared between two neighboring subunits</note>
    </ligand>
</feature>
<keyword evidence="4 10" id="KW-0808">Transferase</keyword>
<dbReference type="InterPro" id="IPR022631">
    <property type="entry name" value="ADOMET_SYNTHASE_CS"/>
</dbReference>
<evidence type="ECO:0000256" key="9">
    <source>
        <dbReference type="ARBA" id="ARBA00022958"/>
    </source>
</evidence>
<comment type="cofactor">
    <cofactor evidence="10">
        <name>Mg(2+)</name>
        <dbReference type="ChEBI" id="CHEBI:18420"/>
    </cofactor>
    <text evidence="10">Binds 2 divalent ions per subunit.</text>
</comment>
<feature type="binding site" evidence="10">
    <location>
        <position position="264"/>
    </location>
    <ligand>
        <name>ATP</name>
        <dbReference type="ChEBI" id="CHEBI:30616"/>
        <note>ligand shared between two neighboring subunits</note>
    </ligand>
</feature>
<dbReference type="UniPathway" id="UPA00315">
    <property type="reaction ID" value="UER00080"/>
</dbReference>
<keyword evidence="9 10" id="KW-0630">Potassium</keyword>
<dbReference type="GO" id="GO:0000287">
    <property type="term" value="F:magnesium ion binding"/>
    <property type="evidence" value="ECO:0007669"/>
    <property type="project" value="UniProtKB-UniRule"/>
</dbReference>
<evidence type="ECO:0000259" key="13">
    <source>
        <dbReference type="Pfam" id="PF00438"/>
    </source>
</evidence>
<dbReference type="InterPro" id="IPR022629">
    <property type="entry name" value="S-AdoMet_synt_central"/>
</dbReference>
<evidence type="ECO:0000256" key="2">
    <source>
        <dbReference type="ARBA" id="ARBA00009685"/>
    </source>
</evidence>
<dbReference type="PROSITE" id="PS00376">
    <property type="entry name" value="ADOMET_SYNTHASE_1"/>
    <property type="match status" value="1"/>
</dbReference>
<dbReference type="STRING" id="1561003.Ark11_0378"/>
<reference evidence="17" key="1">
    <citation type="submission" date="2015-11" db="EMBL/GenBank/DDBJ databases">
        <authorList>
            <person name="Seth-Smith H.M.B."/>
        </authorList>
    </citation>
    <scope>NUCLEOTIDE SEQUENCE [LARGE SCALE GENOMIC DNA]</scope>
    <source>
        <strain evidence="17">2013Ark11</strain>
    </source>
</reference>
<dbReference type="GO" id="GO:0005737">
    <property type="term" value="C:cytoplasm"/>
    <property type="evidence" value="ECO:0007669"/>
    <property type="project" value="UniProtKB-SubCell"/>
</dbReference>
<comment type="cofactor">
    <cofactor evidence="10">
        <name>K(+)</name>
        <dbReference type="ChEBI" id="CHEBI:29103"/>
    </cofactor>
    <text evidence="10">Binds 1 potassium ion per subunit.</text>
</comment>
<evidence type="ECO:0000256" key="6">
    <source>
        <dbReference type="ARBA" id="ARBA00022741"/>
    </source>
</evidence>
<feature type="binding site" description="in other chain" evidence="10">
    <location>
        <position position="15"/>
    </location>
    <ligand>
        <name>ATP</name>
        <dbReference type="ChEBI" id="CHEBI:30616"/>
        <note>ligand shared between two neighboring subunits</note>
    </ligand>
</feature>
<dbReference type="SUPFAM" id="SSF55973">
    <property type="entry name" value="S-adenosylmethionine synthetase"/>
    <property type="match status" value="3"/>
</dbReference>
<accession>A0A0S4M2J1</accession>
<dbReference type="PIRSF" id="PIRSF000497">
    <property type="entry name" value="MAT"/>
    <property type="match status" value="1"/>
</dbReference>
<protein>
    <recommendedName>
        <fullName evidence="10">S-adenosylmethionine synthase</fullName>
        <shortName evidence="10">AdoMet synthase</shortName>
        <ecNumber evidence="10">2.5.1.6</ecNumber>
    </recommendedName>
    <alternativeName>
        <fullName evidence="10">MAT</fullName>
    </alternativeName>
    <alternativeName>
        <fullName evidence="10">Methionine adenosyltransferase</fullName>
    </alternativeName>
</protein>
<dbReference type="GO" id="GO:0006556">
    <property type="term" value="P:S-adenosylmethionine biosynthetic process"/>
    <property type="evidence" value="ECO:0007669"/>
    <property type="project" value="UniProtKB-UniRule"/>
</dbReference>
<feature type="domain" description="S-adenosylmethionine synthetase N-terminal" evidence="13">
    <location>
        <begin position="5"/>
        <end position="101"/>
    </location>
</feature>
<feature type="domain" description="S-adenosylmethionine synthetase C-terminal" evidence="15">
    <location>
        <begin position="231"/>
        <end position="369"/>
    </location>
</feature>
<dbReference type="PANTHER" id="PTHR11964">
    <property type="entry name" value="S-ADENOSYLMETHIONINE SYNTHETASE"/>
    <property type="match status" value="1"/>
</dbReference>
<feature type="binding site" evidence="10">
    <location>
        <position position="43"/>
    </location>
    <ligand>
        <name>K(+)</name>
        <dbReference type="ChEBI" id="CHEBI:29103"/>
    </ligand>
</feature>
<feature type="binding site" evidence="10">
    <location>
        <position position="17"/>
    </location>
    <ligand>
        <name>Mg(2+)</name>
        <dbReference type="ChEBI" id="CHEBI:18420"/>
    </ligand>
</feature>
<dbReference type="OrthoDB" id="9801686at2"/>
<feature type="domain" description="S-adenosylmethionine synthetase central" evidence="14">
    <location>
        <begin position="113"/>
        <end position="229"/>
    </location>
</feature>
<feature type="region of interest" description="Flexible loop" evidence="10">
    <location>
        <begin position="99"/>
        <end position="109"/>
    </location>
</feature>
<keyword evidence="3 10" id="KW-0554">One-carbon metabolism</keyword>
<keyword evidence="5 10" id="KW-0479">Metal-binding</keyword>
<keyword evidence="8 10" id="KW-0460">Magnesium</keyword>
<keyword evidence="6 10" id="KW-0547">Nucleotide-binding</keyword>
<dbReference type="Pfam" id="PF02772">
    <property type="entry name" value="S-AdoMet_synt_M"/>
    <property type="match status" value="1"/>
</dbReference>
<evidence type="ECO:0000256" key="1">
    <source>
        <dbReference type="ARBA" id="ARBA00005224"/>
    </source>
</evidence>
<evidence type="ECO:0000256" key="3">
    <source>
        <dbReference type="ARBA" id="ARBA00022563"/>
    </source>
</evidence>
<dbReference type="Gene3D" id="3.30.300.10">
    <property type="match status" value="3"/>
</dbReference>
<dbReference type="EC" id="2.5.1.6" evidence="10"/>
<dbReference type="NCBIfam" id="TIGR01034">
    <property type="entry name" value="metK"/>
    <property type="match status" value="1"/>
</dbReference>
<dbReference type="Pfam" id="PF02773">
    <property type="entry name" value="S-AdoMet_synt_C"/>
    <property type="match status" value="1"/>
</dbReference>
<dbReference type="GO" id="GO:0005524">
    <property type="term" value="F:ATP binding"/>
    <property type="evidence" value="ECO:0007669"/>
    <property type="project" value="UniProtKB-UniRule"/>
</dbReference>
<dbReference type="InterPro" id="IPR002133">
    <property type="entry name" value="S-AdoMet_synthetase"/>
</dbReference>
<gene>
    <name evidence="10 16" type="primary">metK</name>
    <name evidence="16" type="ORF">Ark11_0378</name>
</gene>
<dbReference type="InterPro" id="IPR022636">
    <property type="entry name" value="S-AdoMet_synthetase_sfam"/>
</dbReference>
<evidence type="ECO:0000313" key="17">
    <source>
        <dbReference type="Proteomes" id="UP000198651"/>
    </source>
</evidence>
<evidence type="ECO:0000256" key="8">
    <source>
        <dbReference type="ARBA" id="ARBA00022842"/>
    </source>
</evidence>
<dbReference type="InterPro" id="IPR022628">
    <property type="entry name" value="S-AdoMet_synt_N"/>
</dbReference>
<evidence type="ECO:0000259" key="14">
    <source>
        <dbReference type="Pfam" id="PF02772"/>
    </source>
</evidence>
<evidence type="ECO:0000256" key="12">
    <source>
        <dbReference type="RuleBase" id="RU004462"/>
    </source>
</evidence>
<dbReference type="InterPro" id="IPR022630">
    <property type="entry name" value="S-AdoMet_synt_C"/>
</dbReference>
<comment type="subcellular location">
    <subcellularLocation>
        <location evidence="10 11">Cytoplasm</location>
    </subcellularLocation>
</comment>
<sequence length="381" mass="41726">MSLVLRTSESVSEGHPDKLADQISDGILDSFLDLDPMARVAAETLVVGNTVVLAGEISSCASINYEDIVRRIIRNIGYVDEHTGINANNCSINVFYGEQSPDISAAVFKEKELGAGDQGSVYGYASDETKSFMPMPIWLAHRLMQRHSEVRRDGRFPWLMPDAKSQVSVRYRGGDPVAVDTIVFSTQHTEEICQKDLIESVLDEIIKPVLPDLPEQGDINFLINPTGRFVIGGPLGDCGLTGRKVIVDTYGGAIPHGGGAFSGKDPSKVDRSAAYAARYVAKNIVAAGLAKRCCVQISYAIGISIPVAIEVETFGTSIMSTDDVRRRILRCFDLTPQGIIETLSLRRPIYAKTAAYGHFGRDEPEFSWEMIDKTYDIRSVI</sequence>
<evidence type="ECO:0000256" key="7">
    <source>
        <dbReference type="ARBA" id="ARBA00022840"/>
    </source>
</evidence>
<keyword evidence="17" id="KW-1185">Reference proteome</keyword>
<dbReference type="GO" id="GO:0006730">
    <property type="term" value="P:one-carbon metabolic process"/>
    <property type="evidence" value="ECO:0007669"/>
    <property type="project" value="UniProtKB-KW"/>
</dbReference>
<dbReference type="Proteomes" id="UP000198651">
    <property type="component" value="Chromosome I"/>
</dbReference>
<keyword evidence="7 10" id="KW-0067">ATP-binding</keyword>
<keyword evidence="10" id="KW-0963">Cytoplasm</keyword>
<name>A0A0S4M2J1_9BURK</name>
<comment type="subunit">
    <text evidence="10">Homotetramer; dimer of dimers.</text>
</comment>
<feature type="binding site" evidence="10">
    <location>
        <position position="237"/>
    </location>
    <ligand>
        <name>ATP</name>
        <dbReference type="ChEBI" id="CHEBI:30616"/>
        <note>ligand shared between two neighboring subunits</note>
    </ligand>
</feature>
<comment type="pathway">
    <text evidence="1 10">Amino-acid biosynthesis; S-adenosyl-L-methionine biosynthesis; S-adenosyl-L-methionine from L-methionine: step 1/1.</text>
</comment>
<feature type="binding site" description="in other chain" evidence="10">
    <location>
        <position position="268"/>
    </location>
    <ligand>
        <name>L-methionine</name>
        <dbReference type="ChEBI" id="CHEBI:57844"/>
        <note>ligand shared between two neighboring subunits</note>
    </ligand>
</feature>
<dbReference type="PROSITE" id="PS00377">
    <property type="entry name" value="ADOMET_SYNTHASE_2"/>
    <property type="match status" value="1"/>
</dbReference>
<dbReference type="AlphaFoldDB" id="A0A0S4M2J1"/>
<evidence type="ECO:0000256" key="4">
    <source>
        <dbReference type="ARBA" id="ARBA00022679"/>
    </source>
</evidence>
<evidence type="ECO:0000256" key="5">
    <source>
        <dbReference type="ARBA" id="ARBA00022723"/>
    </source>
</evidence>
<comment type="catalytic activity">
    <reaction evidence="10">
        <text>L-methionine + ATP + H2O = S-adenosyl-L-methionine + phosphate + diphosphate</text>
        <dbReference type="Rhea" id="RHEA:21080"/>
        <dbReference type="ChEBI" id="CHEBI:15377"/>
        <dbReference type="ChEBI" id="CHEBI:30616"/>
        <dbReference type="ChEBI" id="CHEBI:33019"/>
        <dbReference type="ChEBI" id="CHEBI:43474"/>
        <dbReference type="ChEBI" id="CHEBI:57844"/>
        <dbReference type="ChEBI" id="CHEBI:59789"/>
        <dbReference type="EC" id="2.5.1.6"/>
    </reaction>
</comment>
<feature type="binding site" description="in other chain" evidence="10">
    <location>
        <begin position="243"/>
        <end position="244"/>
    </location>
    <ligand>
        <name>ATP</name>
        <dbReference type="ChEBI" id="CHEBI:30616"/>
        <note>ligand shared between two neighboring subunits</note>
    </ligand>
</feature>
<feature type="binding site" description="in other chain" evidence="10">
    <location>
        <begin position="162"/>
        <end position="164"/>
    </location>
    <ligand>
        <name>ATP</name>
        <dbReference type="ChEBI" id="CHEBI:30616"/>
        <note>ligand shared between two neighboring subunits</note>
    </ligand>
</feature>
<evidence type="ECO:0000256" key="11">
    <source>
        <dbReference type="RuleBase" id="RU000542"/>
    </source>
</evidence>
<dbReference type="GO" id="GO:0004478">
    <property type="term" value="F:methionine adenosyltransferase activity"/>
    <property type="evidence" value="ECO:0007669"/>
    <property type="project" value="UniProtKB-UniRule"/>
</dbReference>
<evidence type="ECO:0000259" key="15">
    <source>
        <dbReference type="Pfam" id="PF02773"/>
    </source>
</evidence>
<feature type="binding site" description="in other chain" evidence="10">
    <location>
        <position position="56"/>
    </location>
    <ligand>
        <name>L-methionine</name>
        <dbReference type="ChEBI" id="CHEBI:57844"/>
        <note>ligand shared between two neighboring subunits</note>
    </ligand>
</feature>
<dbReference type="CDD" id="cd18079">
    <property type="entry name" value="S-AdoMet_synt"/>
    <property type="match status" value="1"/>
</dbReference>
<evidence type="ECO:0000256" key="10">
    <source>
        <dbReference type="HAMAP-Rule" id="MF_00086"/>
    </source>
</evidence>
<dbReference type="RefSeq" id="WP_092343167.1">
    <property type="nucleotide sequence ID" value="NZ_LN906597.1"/>
</dbReference>
<proteinExistence type="inferred from homology"/>
<comment type="function">
    <text evidence="10">Catalyzes the formation of S-adenosylmethionine (AdoMet) from methionine and ATP. The overall synthetic reaction is composed of two sequential steps, AdoMet formation and the subsequent tripolyphosphate hydrolysis which occurs prior to release of AdoMet from the enzyme.</text>
</comment>
<dbReference type="HAMAP" id="MF_00086">
    <property type="entry name" value="S_AdoMet_synth1"/>
    <property type="match status" value="1"/>
</dbReference>
<dbReference type="PATRIC" id="fig|1561003.3.peg.391"/>
<dbReference type="EMBL" id="LN906597">
    <property type="protein sequence ID" value="CUT17231.1"/>
    <property type="molecule type" value="Genomic_DNA"/>
</dbReference>
<comment type="similarity">
    <text evidence="2 10 12">Belongs to the AdoMet synthase family.</text>
</comment>